<comment type="similarity">
    <text evidence="5">Belongs to the zinc-containing alcohol dehydrogenase family.</text>
</comment>
<dbReference type="GO" id="GO:0008270">
    <property type="term" value="F:zinc ion binding"/>
    <property type="evidence" value="ECO:0007669"/>
    <property type="project" value="InterPro"/>
</dbReference>
<feature type="domain" description="Alcohol dehydrogenase-like C-terminal" evidence="6">
    <location>
        <begin position="200"/>
        <end position="306"/>
    </location>
</feature>
<dbReference type="GO" id="GO:0016491">
    <property type="term" value="F:oxidoreductase activity"/>
    <property type="evidence" value="ECO:0007669"/>
    <property type="project" value="UniProtKB-KW"/>
</dbReference>
<dbReference type="Gene3D" id="3.90.180.10">
    <property type="entry name" value="Medium-chain alcohol dehydrogenases, catalytic domain"/>
    <property type="match status" value="1"/>
</dbReference>
<dbReference type="Pfam" id="PF00107">
    <property type="entry name" value="ADH_zinc_N"/>
    <property type="match status" value="1"/>
</dbReference>
<dbReference type="PANTHER" id="PTHR42813:SF2">
    <property type="entry name" value="DEHYDROGENASE, ZINC-CONTAINING, PUTATIVE (AFU_ORTHOLOGUE AFUA_2G02810)-RELATED"/>
    <property type="match status" value="1"/>
</dbReference>
<evidence type="ECO:0008006" key="10">
    <source>
        <dbReference type="Google" id="ProtNLM"/>
    </source>
</evidence>
<dbReference type="InterPro" id="IPR011032">
    <property type="entry name" value="GroES-like_sf"/>
</dbReference>
<evidence type="ECO:0000259" key="6">
    <source>
        <dbReference type="Pfam" id="PF00107"/>
    </source>
</evidence>
<feature type="domain" description="Alcohol dehydrogenase-like N-terminal" evidence="7">
    <location>
        <begin position="36"/>
        <end position="138"/>
    </location>
</feature>
<evidence type="ECO:0000313" key="9">
    <source>
        <dbReference type="Proteomes" id="UP001233271"/>
    </source>
</evidence>
<dbReference type="RefSeq" id="XP_060457645.1">
    <property type="nucleotide sequence ID" value="XM_060601119.1"/>
</dbReference>
<evidence type="ECO:0000256" key="4">
    <source>
        <dbReference type="ARBA" id="ARBA00023002"/>
    </source>
</evidence>
<name>A0AA48L5M9_9TREE</name>
<dbReference type="PROSITE" id="PS00059">
    <property type="entry name" value="ADH_ZINC"/>
    <property type="match status" value="1"/>
</dbReference>
<comment type="cofactor">
    <cofactor evidence="1 5">
        <name>Zn(2+)</name>
        <dbReference type="ChEBI" id="CHEBI:29105"/>
    </cofactor>
</comment>
<evidence type="ECO:0000313" key="8">
    <source>
        <dbReference type="EMBL" id="BEI92380.1"/>
    </source>
</evidence>
<dbReference type="CDD" id="cd08284">
    <property type="entry name" value="FDH_like_2"/>
    <property type="match status" value="1"/>
</dbReference>
<keyword evidence="4" id="KW-0560">Oxidoreductase</keyword>
<dbReference type="Pfam" id="PF08240">
    <property type="entry name" value="ADH_N"/>
    <property type="match status" value="1"/>
</dbReference>
<proteinExistence type="inferred from homology"/>
<reference evidence="8" key="1">
    <citation type="journal article" date="2023" name="BMC Genomics">
        <title>Chromosome-level genome assemblies of Cutaneotrichosporon spp. (Trichosporonales, Basidiomycota) reveal imbalanced evolution between nucleotide sequences and chromosome synteny.</title>
        <authorList>
            <person name="Kobayashi Y."/>
            <person name="Kayamori A."/>
            <person name="Aoki K."/>
            <person name="Shiwa Y."/>
            <person name="Matsutani M."/>
            <person name="Fujita N."/>
            <person name="Sugita T."/>
            <person name="Iwasaki W."/>
            <person name="Tanaka N."/>
            <person name="Takashima M."/>
        </authorList>
    </citation>
    <scope>NUCLEOTIDE SEQUENCE</scope>
    <source>
        <strain evidence="8">HIS019</strain>
    </source>
</reference>
<evidence type="ECO:0000256" key="5">
    <source>
        <dbReference type="RuleBase" id="RU361277"/>
    </source>
</evidence>
<dbReference type="KEGG" id="ccac:CcaHIS019_0500080"/>
<evidence type="ECO:0000256" key="3">
    <source>
        <dbReference type="ARBA" id="ARBA00022833"/>
    </source>
</evidence>
<accession>A0AA48L5M9</accession>
<dbReference type="Gene3D" id="3.40.50.720">
    <property type="entry name" value="NAD(P)-binding Rossmann-like Domain"/>
    <property type="match status" value="1"/>
</dbReference>
<dbReference type="SUPFAM" id="SSF51735">
    <property type="entry name" value="NAD(P)-binding Rossmann-fold domains"/>
    <property type="match status" value="1"/>
</dbReference>
<dbReference type="Proteomes" id="UP001233271">
    <property type="component" value="Chromosome 5"/>
</dbReference>
<sequence>MTVTPTTLPPMMKAVVLKGPFDVKVEDRPTPTVQEDTDVIIKVTMAGLCGSDLHWYRGHQPKPYDFIVGHETIGRIVEVGSGVTKWKVGDMVIAPFSTSCGDCFFCNKLYPARCVQVQNFGNPAVPGGQAEYFRMPLAETSLFEAPADLPQELLILMTDILPTGYSTAMNARRLLDEARPDDKTVPLRKEGVCVVIGCGPVGLCAITSACTLFETVFATDLTLSRLELATKHGAIALPADQLEAAVLEATEGRGADAVLEVVGHESALLQAMKLARYYGVVSSCGVHTHDFSIPGAQLYGKNLRLQFGRCSVKTFFPYALQVLQDNRELFKTFVEHRISFDETEEFYKLFEQNKVAKTVFVVD</sequence>
<dbReference type="InterPro" id="IPR002328">
    <property type="entry name" value="ADH_Zn_CS"/>
</dbReference>
<keyword evidence="3 5" id="KW-0862">Zinc</keyword>
<protein>
    <recommendedName>
        <fullName evidence="10">GroES-like protein</fullName>
    </recommendedName>
</protein>
<keyword evidence="2 5" id="KW-0479">Metal-binding</keyword>
<dbReference type="InterPro" id="IPR013154">
    <property type="entry name" value="ADH-like_N"/>
</dbReference>
<evidence type="ECO:0000256" key="2">
    <source>
        <dbReference type="ARBA" id="ARBA00022723"/>
    </source>
</evidence>
<evidence type="ECO:0000256" key="1">
    <source>
        <dbReference type="ARBA" id="ARBA00001947"/>
    </source>
</evidence>
<dbReference type="GeneID" id="85496250"/>
<dbReference type="InterPro" id="IPR036291">
    <property type="entry name" value="NAD(P)-bd_dom_sf"/>
</dbReference>
<gene>
    <name evidence="8" type="ORF">CcaverHIS019_0500080</name>
</gene>
<organism evidence="8 9">
    <name type="scientific">Cutaneotrichosporon cavernicola</name>
    <dbReference type="NCBI Taxonomy" id="279322"/>
    <lineage>
        <taxon>Eukaryota</taxon>
        <taxon>Fungi</taxon>
        <taxon>Dikarya</taxon>
        <taxon>Basidiomycota</taxon>
        <taxon>Agaricomycotina</taxon>
        <taxon>Tremellomycetes</taxon>
        <taxon>Trichosporonales</taxon>
        <taxon>Trichosporonaceae</taxon>
        <taxon>Cutaneotrichosporon</taxon>
    </lineage>
</organism>
<dbReference type="AlphaFoldDB" id="A0AA48L5M9"/>
<keyword evidence="9" id="KW-1185">Reference proteome</keyword>
<dbReference type="InterPro" id="IPR013149">
    <property type="entry name" value="ADH-like_C"/>
</dbReference>
<dbReference type="EMBL" id="AP028216">
    <property type="protein sequence ID" value="BEI92380.1"/>
    <property type="molecule type" value="Genomic_DNA"/>
</dbReference>
<dbReference type="SUPFAM" id="SSF50129">
    <property type="entry name" value="GroES-like"/>
    <property type="match status" value="1"/>
</dbReference>
<dbReference type="PANTHER" id="PTHR42813">
    <property type="entry name" value="ZINC-TYPE ALCOHOL DEHYDROGENASE-LIKE"/>
    <property type="match status" value="1"/>
</dbReference>
<evidence type="ECO:0000259" key="7">
    <source>
        <dbReference type="Pfam" id="PF08240"/>
    </source>
</evidence>